<dbReference type="EnsemblMetazoa" id="PPA30744.1">
    <property type="protein sequence ID" value="PPA30744.1"/>
    <property type="gene ID" value="WBGene00203610"/>
</dbReference>
<dbReference type="InterPro" id="IPR045357">
    <property type="entry name" value="Aminopeptidase_N-like_N"/>
</dbReference>
<sequence>MNPHYMRGLNWNKVDEILRNDLKLSNSVLPSNYAIKLEVNVRGHAGAPASNFNGTVTVYLNIIKPIDKIECHSNGLRIEKAMLVESLIFSNPAGLTRIATNLERETITVHVNRTIHPKEKIMLLARTFSCCYSTFLQISYSGMAELDEFGEDRNNGDPKYNKSLGSNGPFILVTNNFPTGARFWYPCFDEPDKKAATFDLHVNHLIGLNAYSNTDLKRQEIIDDQRMLSVFEKTESMSTYQLTLSVNHLSVQPIDIDGFKTVRLISSKNSHDYYSSFYVGNPKEMRRVENASSFGIFQEKLGMTEPISGKINNVIILEGKALNTVQPGLITIGRLLLITINTIGRQNLWTGVARLFPADELRFLTQLGSEQVIGPCPYCHILSYSELDSSLHEPSLRHDMLHSTTTKQNIRLIAHRILLALMILLETRYTIPIFYSVNGTSYKQVFNEIEPFVEINIPETATFLIDHNYQHLYFMWLRTFALLLSFLVRFSICASPDESLPSYLRGMNWNNIQQYLKEDLRLSDSVVPTNYAIELSINVRGHSGATKSDFIGTVTIYLNISKPVDKIELHSNGLEIEKAEIAEHALFSEATRVIRISSNPDRETITIHLNRTIHPNEKFMLQISYNGMAKMDENGLYENWNPKLNKSLDSNGPFVLASRNYPTGARFWFPCFDEPDKKLLSSIVVVSGDSRFTLSEYCLFWSALWSRNPSVSHSTSVITFSTATFEFQINHPSGLNVYSNTEIARKDILGGSRTVSVFKKTKLLATYQTAVAINPYSSQHLDLKGFATANLIYSKNSHAIRTSLPDPMDVQKKDKDMPVIPTLLKKNLELLDSSGVAKEDKLDIIILEGAYALSRIGNHVSVRSSDHMWLNNIITNSLPNDTYAKFQHLRKFEMEAELLFSSLHEKPLRDFTTFQTSTKQYLSSKNEIPTWKASNLLRLFIRFCSSSLEDIAQPGKAFLSVKRLNDSVVIRQTRYHSTYFDENLRDNRTRYTIPIFFTIDGKEDVKVFHKNETTLKISFPKNSLFIINHEYDHLYFAYYENSIIPQRNMTTDERKLAVLKALMKSMIAGISIGFVRYKEVENQLDEYISKGIYEDYELIMVSNEAQNFVSPGFNRSYLSDEYLQKNNDYNCARWGGHPTTWDGLFNNDTKYWEDLLHHSFTFEHHMHCMSQWNHSATYRTFIEENFLGDNTGIRLEQMASLAQRDTANVQWKDLHRLFFRNAANYTNHRFNLLANTVLNQATLDRFFVCPYPAVDLREDYLRELREFVIHNPRRAASMSTEIETRLEREYVREALPKWHVYYSFFVYVYILVRLYTLIRLALSNPDDDLPVYLRGMNWSNVQEYLKEDLRLSDSILPISYEIDLSVNVRGYAGEAKSDFFGTVTINLNIRYRGVARMDEYGLYENWYVKMDPKYNKSLDSNGPSFVLATNNFPTGARHWFTCFDEPNKRVTHLSRFQLITQKIAHYFQENWFTLDVPITSINHLSSELLDVNGFGKVRLVRSLNSHDFRKDYPIVPAFDPAFGEPFSNDIPSLLNRTLSHLGNMDFGEITKDKLDIIIMEGTSSINIQPGLITIGRYSNETSWEFNSFHQQMYEKYVDMHHTMLESSLHEKPLRNVLSHSTSTNEYLASKREIPALKTSQLFKLLIRYCPESKNVLQSWYGNLTDWNGSFNNEEVYWRNPTNIRDLSLHMNCLIEWKSANDYRSFLERNFFHENTVIRPIAMSKLAIRDYYGNQWNDLHRFLFRNAVNHTDHRFDLLADVVLNQVRLSVGHVFHDYPLPNMWDDYLKGLRHFVLHNPRRAASMSTEIEMRLEREFIRRERAKWHNETRETMRNDQTLVFRMIRELKQAKESS</sequence>
<dbReference type="PANTHER" id="PTHR11533:SF299">
    <property type="entry name" value="AMINOPEPTIDASE"/>
    <property type="match status" value="1"/>
</dbReference>
<dbReference type="Proteomes" id="UP000005239">
    <property type="component" value="Unassembled WGS sequence"/>
</dbReference>
<name>A0A2A6CXD5_PRIPA</name>
<dbReference type="OrthoDB" id="6584069at2759"/>
<dbReference type="InterPro" id="IPR050344">
    <property type="entry name" value="Peptidase_M1_aminopeptidases"/>
</dbReference>
<dbReference type="SUPFAM" id="SSF63737">
    <property type="entry name" value="Leukotriene A4 hydrolase N-terminal domain"/>
    <property type="match status" value="4"/>
</dbReference>
<evidence type="ECO:0000313" key="1">
    <source>
        <dbReference type="EnsemblMetazoa" id="PPA30744.1"/>
    </source>
</evidence>
<accession>A0A8R1UKK2</accession>
<dbReference type="GO" id="GO:0006508">
    <property type="term" value="P:proteolysis"/>
    <property type="evidence" value="ECO:0000318"/>
    <property type="project" value="GO_Central"/>
</dbReference>
<dbReference type="GO" id="GO:0070006">
    <property type="term" value="F:metalloaminopeptidase activity"/>
    <property type="evidence" value="ECO:0000318"/>
    <property type="project" value="GO_Central"/>
</dbReference>
<reference evidence="2" key="1">
    <citation type="journal article" date="2008" name="Nat. Genet.">
        <title>The Pristionchus pacificus genome provides a unique perspective on nematode lifestyle and parasitism.</title>
        <authorList>
            <person name="Dieterich C."/>
            <person name="Clifton S.W."/>
            <person name="Schuster L.N."/>
            <person name="Chinwalla A."/>
            <person name="Delehaunty K."/>
            <person name="Dinkelacker I."/>
            <person name="Fulton L."/>
            <person name="Fulton R."/>
            <person name="Godfrey J."/>
            <person name="Minx P."/>
            <person name="Mitreva M."/>
            <person name="Roeseler W."/>
            <person name="Tian H."/>
            <person name="Witte H."/>
            <person name="Yang S.P."/>
            <person name="Wilson R.K."/>
            <person name="Sommer R.J."/>
        </authorList>
    </citation>
    <scope>NUCLEOTIDE SEQUENCE [LARGE SCALE GENOMIC DNA]</scope>
    <source>
        <strain evidence="2">PS312</strain>
    </source>
</reference>
<proteinExistence type="predicted"/>
<dbReference type="GO" id="GO:0043171">
    <property type="term" value="P:peptide catabolic process"/>
    <property type="evidence" value="ECO:0000318"/>
    <property type="project" value="GO_Central"/>
</dbReference>
<evidence type="ECO:0000313" key="2">
    <source>
        <dbReference type="Proteomes" id="UP000005239"/>
    </source>
</evidence>
<gene>
    <name evidence="1" type="primary">WBGene00203610</name>
</gene>
<dbReference type="InterPro" id="IPR042097">
    <property type="entry name" value="Aminopeptidase_N-like_N_sf"/>
</dbReference>
<dbReference type="PANTHER" id="PTHR11533">
    <property type="entry name" value="PROTEASE M1 ZINC METALLOPROTEASE"/>
    <property type="match status" value="1"/>
</dbReference>
<reference evidence="1" key="2">
    <citation type="submission" date="2022-06" db="UniProtKB">
        <authorList>
            <consortium name="EnsemblMetazoa"/>
        </authorList>
    </citation>
    <scope>IDENTIFICATION</scope>
    <source>
        <strain evidence="1">PS312</strain>
    </source>
</reference>
<keyword evidence="2" id="KW-1185">Reference proteome</keyword>
<protein>
    <submittedName>
        <fullName evidence="1">Peptidase</fullName>
    </submittedName>
</protein>
<dbReference type="Gene3D" id="2.60.40.1730">
    <property type="entry name" value="tricorn interacting facor f3 domain"/>
    <property type="match status" value="3"/>
</dbReference>
<dbReference type="Pfam" id="PF17900">
    <property type="entry name" value="Peptidase_M1_N"/>
    <property type="match status" value="3"/>
</dbReference>
<organism evidence="1 2">
    <name type="scientific">Pristionchus pacificus</name>
    <name type="common">Parasitic nematode worm</name>
    <dbReference type="NCBI Taxonomy" id="54126"/>
    <lineage>
        <taxon>Eukaryota</taxon>
        <taxon>Metazoa</taxon>
        <taxon>Ecdysozoa</taxon>
        <taxon>Nematoda</taxon>
        <taxon>Chromadorea</taxon>
        <taxon>Rhabditida</taxon>
        <taxon>Rhabditina</taxon>
        <taxon>Diplogasteromorpha</taxon>
        <taxon>Diplogasteroidea</taxon>
        <taxon>Neodiplogasteridae</taxon>
        <taxon>Pristionchus</taxon>
    </lineage>
</organism>
<accession>A0A2A6CXD5</accession>